<dbReference type="AlphaFoldDB" id="A0AAN7UD69"/>
<comment type="caution">
    <text evidence="2">The sequence shown here is derived from an EMBL/GenBank/DDBJ whole genome shotgun (WGS) entry which is preliminary data.</text>
</comment>
<keyword evidence="3" id="KW-1185">Reference proteome</keyword>
<feature type="transmembrane region" description="Helical" evidence="1">
    <location>
        <begin position="32"/>
        <end position="54"/>
    </location>
</feature>
<protein>
    <submittedName>
        <fullName evidence="2">Uncharacterized protein</fullName>
    </submittedName>
</protein>
<keyword evidence="1" id="KW-0812">Transmembrane</keyword>
<keyword evidence="1" id="KW-0472">Membrane</keyword>
<dbReference type="EMBL" id="JAVFKY010000001">
    <property type="protein sequence ID" value="KAK5584130.1"/>
    <property type="molecule type" value="Genomic_DNA"/>
</dbReference>
<dbReference type="Proteomes" id="UP001344447">
    <property type="component" value="Unassembled WGS sequence"/>
</dbReference>
<evidence type="ECO:0000313" key="3">
    <source>
        <dbReference type="Proteomes" id="UP001344447"/>
    </source>
</evidence>
<organism evidence="2 3">
    <name type="scientific">Dictyostelium firmibasis</name>
    <dbReference type="NCBI Taxonomy" id="79012"/>
    <lineage>
        <taxon>Eukaryota</taxon>
        <taxon>Amoebozoa</taxon>
        <taxon>Evosea</taxon>
        <taxon>Eumycetozoa</taxon>
        <taxon>Dictyostelia</taxon>
        <taxon>Dictyosteliales</taxon>
        <taxon>Dictyosteliaceae</taxon>
        <taxon>Dictyostelium</taxon>
    </lineage>
</organism>
<evidence type="ECO:0000256" key="1">
    <source>
        <dbReference type="SAM" id="Phobius"/>
    </source>
</evidence>
<sequence length="97" mass="11433">MKVITEAELEHMEYVDLNSEEFKSVVAQKLQIQVIVGLFIVMIVLMLLSLVSWFNYRSLLSKYYDSKQKNLKKPSSQLINPQFTPITKDLDMKIRRH</sequence>
<accession>A0AAN7UD69</accession>
<proteinExistence type="predicted"/>
<keyword evidence="1" id="KW-1133">Transmembrane helix</keyword>
<name>A0AAN7UD69_9MYCE</name>
<gene>
    <name evidence="2" type="ORF">RB653_005737</name>
</gene>
<reference evidence="2 3" key="1">
    <citation type="submission" date="2023-11" db="EMBL/GenBank/DDBJ databases">
        <title>Dfirmibasis_genome.</title>
        <authorList>
            <person name="Edelbroek B."/>
            <person name="Kjellin J."/>
            <person name="Jerlstrom-Hultqvist J."/>
            <person name="Soderbom F."/>
        </authorList>
    </citation>
    <scope>NUCLEOTIDE SEQUENCE [LARGE SCALE GENOMIC DNA]</scope>
    <source>
        <strain evidence="2 3">TNS-C-14</strain>
    </source>
</reference>
<evidence type="ECO:0000313" key="2">
    <source>
        <dbReference type="EMBL" id="KAK5584130.1"/>
    </source>
</evidence>